<sequence>MEHLGKLPEKFMERIKEIAPYDSLENVLNSYCVKKPTTLRANTLKISSDKLESKLNDFDLRTKRAEWYKDAFILEGDANASLGKLMGTDLYREGYLYVQGLSSMIPPLVLDPQPNETILDIAAAPGSKTTQVASIMKNTGEIIANDLSRVRLFKLDANLKLQGITNTKLTRMPGQILWKKYPQYFDRSLADVPCSLEGKFNCNQPKTFNNWSTKKIEELSQRQKFLLRSAISATKPGGIIVYSTCTLAPEENEAVIDWILKKEEGVEIEPINIPDLEILNPIMEWGGKKFDQRIKNTARILPTDLMEAFYIAKLKKV</sequence>
<feature type="binding site" evidence="6">
    <location>
        <begin position="122"/>
        <end position="128"/>
    </location>
    <ligand>
        <name>S-adenosyl-L-methionine</name>
        <dbReference type="ChEBI" id="CHEBI:59789"/>
    </ligand>
</feature>
<evidence type="ECO:0000256" key="1">
    <source>
        <dbReference type="ARBA" id="ARBA00022490"/>
    </source>
</evidence>
<comment type="similarity">
    <text evidence="6">Belongs to the class I-like SAM-binding methyltransferase superfamily. RsmB/NOP family.</text>
</comment>
<dbReference type="InterPro" id="IPR023267">
    <property type="entry name" value="RCMT"/>
</dbReference>
<organism evidence="8 9">
    <name type="scientific">Candidatus Blackburnbacteria bacterium RIFCSPLOWO2_01_FULL_40_20</name>
    <dbReference type="NCBI Taxonomy" id="1797519"/>
    <lineage>
        <taxon>Bacteria</taxon>
        <taxon>Candidatus Blackburniibacteriota</taxon>
    </lineage>
</organism>
<evidence type="ECO:0000256" key="2">
    <source>
        <dbReference type="ARBA" id="ARBA00022603"/>
    </source>
</evidence>
<dbReference type="InterPro" id="IPR031341">
    <property type="entry name" value="Methyltr_RsmF_N"/>
</dbReference>
<feature type="active site" description="Nucleophile" evidence="6">
    <location>
        <position position="245"/>
    </location>
</feature>
<gene>
    <name evidence="8" type="ORF">A3A77_03795</name>
</gene>
<dbReference type="Pfam" id="PF01189">
    <property type="entry name" value="Methyltr_RsmB-F"/>
    <property type="match status" value="1"/>
</dbReference>
<dbReference type="PANTHER" id="PTHR22807">
    <property type="entry name" value="NOP2 YEAST -RELATED NOL1/NOP2/FMU SUN DOMAIN-CONTAINING"/>
    <property type="match status" value="1"/>
</dbReference>
<reference evidence="8 9" key="1">
    <citation type="journal article" date="2016" name="Nat. Commun.">
        <title>Thousands of microbial genomes shed light on interconnected biogeochemical processes in an aquifer system.</title>
        <authorList>
            <person name="Anantharaman K."/>
            <person name="Brown C.T."/>
            <person name="Hug L.A."/>
            <person name="Sharon I."/>
            <person name="Castelle C.J."/>
            <person name="Probst A.J."/>
            <person name="Thomas B.C."/>
            <person name="Singh A."/>
            <person name="Wilkins M.J."/>
            <person name="Karaoz U."/>
            <person name="Brodie E.L."/>
            <person name="Williams K.H."/>
            <person name="Hubbard S.S."/>
            <person name="Banfield J.F."/>
        </authorList>
    </citation>
    <scope>NUCLEOTIDE SEQUENCE [LARGE SCALE GENOMIC DNA]</scope>
</reference>
<dbReference type="AlphaFoldDB" id="A0A1G1VF55"/>
<keyword evidence="5 6" id="KW-0694">RNA-binding</keyword>
<dbReference type="NCBIfam" id="TIGR00446">
    <property type="entry name" value="nop2p"/>
    <property type="match status" value="1"/>
</dbReference>
<feature type="binding site" evidence="6">
    <location>
        <position position="146"/>
    </location>
    <ligand>
        <name>S-adenosyl-L-methionine</name>
        <dbReference type="ChEBI" id="CHEBI:59789"/>
    </ligand>
</feature>
<comment type="caution">
    <text evidence="8">The sequence shown here is derived from an EMBL/GenBank/DDBJ whole genome shotgun (WGS) entry which is preliminary data.</text>
</comment>
<keyword evidence="4 6" id="KW-0949">S-adenosyl-L-methionine</keyword>
<name>A0A1G1VF55_9BACT</name>
<dbReference type="EMBL" id="MHCC01000003">
    <property type="protein sequence ID" value="OGY14070.1"/>
    <property type="molecule type" value="Genomic_DNA"/>
</dbReference>
<comment type="caution">
    <text evidence="6">Lacks conserved residue(s) required for the propagation of feature annotation.</text>
</comment>
<dbReference type="GO" id="GO:0003723">
    <property type="term" value="F:RNA binding"/>
    <property type="evidence" value="ECO:0007669"/>
    <property type="project" value="UniProtKB-UniRule"/>
</dbReference>
<dbReference type="Gene3D" id="3.40.50.150">
    <property type="entry name" value="Vaccinia Virus protein VP39"/>
    <property type="match status" value="1"/>
</dbReference>
<dbReference type="GO" id="GO:0008757">
    <property type="term" value="F:S-adenosylmethionine-dependent methyltransferase activity"/>
    <property type="evidence" value="ECO:0007669"/>
    <property type="project" value="InterPro"/>
</dbReference>
<accession>A0A1G1VF55</accession>
<dbReference type="Gene3D" id="3.30.70.1170">
    <property type="entry name" value="Sun protein, domain 3"/>
    <property type="match status" value="1"/>
</dbReference>
<evidence type="ECO:0000256" key="3">
    <source>
        <dbReference type="ARBA" id="ARBA00022679"/>
    </source>
</evidence>
<dbReference type="PANTHER" id="PTHR22807:SF30">
    <property type="entry name" value="28S RRNA (CYTOSINE(4447)-C(5))-METHYLTRANSFERASE-RELATED"/>
    <property type="match status" value="1"/>
</dbReference>
<dbReference type="PRINTS" id="PR02008">
    <property type="entry name" value="RCMTFAMILY"/>
</dbReference>
<dbReference type="Proteomes" id="UP000178659">
    <property type="component" value="Unassembled WGS sequence"/>
</dbReference>
<dbReference type="GO" id="GO:0008173">
    <property type="term" value="F:RNA methyltransferase activity"/>
    <property type="evidence" value="ECO:0007669"/>
    <property type="project" value="InterPro"/>
</dbReference>
<dbReference type="InterPro" id="IPR049560">
    <property type="entry name" value="MeTrfase_RsmB-F_NOP2_cat"/>
</dbReference>
<dbReference type="Pfam" id="PF17125">
    <property type="entry name" value="Methyltr_RsmF_N"/>
    <property type="match status" value="1"/>
</dbReference>
<dbReference type="SUPFAM" id="SSF53335">
    <property type="entry name" value="S-adenosyl-L-methionine-dependent methyltransferases"/>
    <property type="match status" value="1"/>
</dbReference>
<dbReference type="InterPro" id="IPR029063">
    <property type="entry name" value="SAM-dependent_MTases_sf"/>
</dbReference>
<protein>
    <recommendedName>
        <fullName evidence="7">SAM-dependent MTase RsmB/NOP-type domain-containing protein</fullName>
    </recommendedName>
</protein>
<dbReference type="InterPro" id="IPR011023">
    <property type="entry name" value="Nop2p"/>
</dbReference>
<keyword evidence="3 6" id="KW-0808">Transferase</keyword>
<evidence type="ECO:0000256" key="6">
    <source>
        <dbReference type="PROSITE-ProRule" id="PRU01023"/>
    </source>
</evidence>
<feature type="binding site" evidence="6">
    <location>
        <position position="191"/>
    </location>
    <ligand>
        <name>S-adenosyl-L-methionine</name>
        <dbReference type="ChEBI" id="CHEBI:59789"/>
    </ligand>
</feature>
<dbReference type="InterPro" id="IPR001678">
    <property type="entry name" value="MeTrfase_RsmB-F_NOP2_dom"/>
</dbReference>
<evidence type="ECO:0000259" key="7">
    <source>
        <dbReference type="PROSITE" id="PS51686"/>
    </source>
</evidence>
<evidence type="ECO:0000313" key="9">
    <source>
        <dbReference type="Proteomes" id="UP000178659"/>
    </source>
</evidence>
<proteinExistence type="inferred from homology"/>
<evidence type="ECO:0000256" key="5">
    <source>
        <dbReference type="ARBA" id="ARBA00022884"/>
    </source>
</evidence>
<dbReference type="GO" id="GO:0001510">
    <property type="term" value="P:RNA methylation"/>
    <property type="evidence" value="ECO:0007669"/>
    <property type="project" value="InterPro"/>
</dbReference>
<feature type="domain" description="SAM-dependent MTase RsmB/NOP-type" evidence="7">
    <location>
        <begin position="27"/>
        <end position="317"/>
    </location>
</feature>
<evidence type="ECO:0000256" key="4">
    <source>
        <dbReference type="ARBA" id="ARBA00022691"/>
    </source>
</evidence>
<evidence type="ECO:0000313" key="8">
    <source>
        <dbReference type="EMBL" id="OGY14070.1"/>
    </source>
</evidence>
<keyword evidence="1" id="KW-0963">Cytoplasm</keyword>
<dbReference type="PROSITE" id="PS51686">
    <property type="entry name" value="SAM_MT_RSMB_NOP"/>
    <property type="match status" value="1"/>
</dbReference>
<dbReference type="GO" id="GO:0006396">
    <property type="term" value="P:RNA processing"/>
    <property type="evidence" value="ECO:0007669"/>
    <property type="project" value="InterPro"/>
</dbReference>
<keyword evidence="2 6" id="KW-0489">Methyltransferase</keyword>